<reference evidence="2" key="2">
    <citation type="submission" date="2017-12" db="EMBL/GenBank/DDBJ databases">
        <title>Genome sequence of the Bar-tailed Godwit (Limosa lapponica baueri).</title>
        <authorList>
            <person name="Lima N.C.B."/>
            <person name="Parody-Merino A.M."/>
            <person name="Battley P.F."/>
            <person name="Fidler A.E."/>
            <person name="Prosdocimi F."/>
        </authorList>
    </citation>
    <scope>NUCLEOTIDE SEQUENCE [LARGE SCALE GENOMIC DNA]</scope>
</reference>
<dbReference type="PANTHER" id="PTHR33395:SF22">
    <property type="entry name" value="REVERSE TRANSCRIPTASE DOMAIN-CONTAINING PROTEIN"/>
    <property type="match status" value="1"/>
</dbReference>
<evidence type="ECO:0000313" key="2">
    <source>
        <dbReference type="Proteomes" id="UP000233556"/>
    </source>
</evidence>
<keyword evidence="2" id="KW-1185">Reference proteome</keyword>
<dbReference type="AlphaFoldDB" id="A0A2I0TG18"/>
<dbReference type="Proteomes" id="UP000233556">
    <property type="component" value="Unassembled WGS sequence"/>
</dbReference>
<dbReference type="GO" id="GO:0007508">
    <property type="term" value="P:larval heart development"/>
    <property type="evidence" value="ECO:0007669"/>
    <property type="project" value="TreeGrafter"/>
</dbReference>
<evidence type="ECO:0000313" key="1">
    <source>
        <dbReference type="EMBL" id="PKU32748.1"/>
    </source>
</evidence>
<dbReference type="EMBL" id="KZ510903">
    <property type="protein sequence ID" value="PKU32748.1"/>
    <property type="molecule type" value="Genomic_DNA"/>
</dbReference>
<accession>A0A2I0TG18</accession>
<name>A0A2I0TG18_LIMLA</name>
<proteinExistence type="predicted"/>
<reference evidence="2" key="1">
    <citation type="submission" date="2017-11" db="EMBL/GenBank/DDBJ databases">
        <authorList>
            <person name="Lima N.C."/>
            <person name="Parody-Merino A.M."/>
            <person name="Battley P.F."/>
            <person name="Fidler A.E."/>
            <person name="Prosdocimi F."/>
        </authorList>
    </citation>
    <scope>NUCLEOTIDE SEQUENCE [LARGE SCALE GENOMIC DNA]</scope>
</reference>
<dbReference type="GO" id="GO:0031012">
    <property type="term" value="C:extracellular matrix"/>
    <property type="evidence" value="ECO:0007669"/>
    <property type="project" value="TreeGrafter"/>
</dbReference>
<gene>
    <name evidence="1" type="ORF">llap_16949</name>
</gene>
<organism evidence="1 2">
    <name type="scientific">Limosa lapponica baueri</name>
    <dbReference type="NCBI Taxonomy" id="1758121"/>
    <lineage>
        <taxon>Eukaryota</taxon>
        <taxon>Metazoa</taxon>
        <taxon>Chordata</taxon>
        <taxon>Craniata</taxon>
        <taxon>Vertebrata</taxon>
        <taxon>Euteleostomi</taxon>
        <taxon>Archelosauria</taxon>
        <taxon>Archosauria</taxon>
        <taxon>Dinosauria</taxon>
        <taxon>Saurischia</taxon>
        <taxon>Theropoda</taxon>
        <taxon>Coelurosauria</taxon>
        <taxon>Aves</taxon>
        <taxon>Neognathae</taxon>
        <taxon>Neoaves</taxon>
        <taxon>Charadriiformes</taxon>
        <taxon>Scolopacidae</taxon>
        <taxon>Limosa</taxon>
    </lineage>
</organism>
<evidence type="ECO:0008006" key="3">
    <source>
        <dbReference type="Google" id="ProtNLM"/>
    </source>
</evidence>
<sequence length="275" mass="31201">MHKSMGSDGMHLRVLKELANVITRLSSIIFERSWQSGKVPHVWKKADVTSIFQKEGRDGIQRNLERLEEWAHANLMKFNKAKCKFLHLDRGNLRYQCRLGDERIPDSSHAEKDLGVLVHEKLDMSWQCALAAQKANCILAASKEVWTAAVLLAGKVPPDWRLENVMPIHKKGWKEDPGNYRPLNLTLVLEKVMEQIISSVITQDNQVIRLMVEEPTRRGAMLDLVLTNKEGLVGNVTLKGSLGYSDHEMVESEILGVARKGTQQACYPELQESRL</sequence>
<dbReference type="GO" id="GO:0061343">
    <property type="term" value="P:cell adhesion involved in heart morphogenesis"/>
    <property type="evidence" value="ECO:0007669"/>
    <property type="project" value="TreeGrafter"/>
</dbReference>
<dbReference type="PANTHER" id="PTHR33395">
    <property type="entry name" value="TRANSCRIPTASE, PUTATIVE-RELATED-RELATED"/>
    <property type="match status" value="1"/>
</dbReference>
<dbReference type="OrthoDB" id="3230070at2759"/>
<protein>
    <recommendedName>
        <fullName evidence="3">Rna-directed dna polymerase from mobile element jockey-like</fullName>
    </recommendedName>
</protein>